<name>A0AAV0IA22_9ROSI</name>
<dbReference type="AlphaFoldDB" id="A0AAV0IA22"/>
<accession>A0AAV0IA22</accession>
<evidence type="ECO:0000313" key="1">
    <source>
        <dbReference type="EMBL" id="CAI0393772.1"/>
    </source>
</evidence>
<keyword evidence="2" id="KW-1185">Reference proteome</keyword>
<organism evidence="1 2">
    <name type="scientific">Linum tenue</name>
    <dbReference type="NCBI Taxonomy" id="586396"/>
    <lineage>
        <taxon>Eukaryota</taxon>
        <taxon>Viridiplantae</taxon>
        <taxon>Streptophyta</taxon>
        <taxon>Embryophyta</taxon>
        <taxon>Tracheophyta</taxon>
        <taxon>Spermatophyta</taxon>
        <taxon>Magnoliopsida</taxon>
        <taxon>eudicotyledons</taxon>
        <taxon>Gunneridae</taxon>
        <taxon>Pentapetalae</taxon>
        <taxon>rosids</taxon>
        <taxon>fabids</taxon>
        <taxon>Malpighiales</taxon>
        <taxon>Linaceae</taxon>
        <taxon>Linum</taxon>
    </lineage>
</organism>
<dbReference type="Proteomes" id="UP001154282">
    <property type="component" value="Unassembled WGS sequence"/>
</dbReference>
<evidence type="ECO:0000313" key="2">
    <source>
        <dbReference type="Proteomes" id="UP001154282"/>
    </source>
</evidence>
<comment type="caution">
    <text evidence="1">The sequence shown here is derived from an EMBL/GenBank/DDBJ whole genome shotgun (WGS) entry which is preliminary data.</text>
</comment>
<protein>
    <submittedName>
        <fullName evidence="1">Uncharacterized protein</fullName>
    </submittedName>
</protein>
<gene>
    <name evidence="1" type="ORF">LITE_LOCUS8072</name>
</gene>
<reference evidence="1" key="1">
    <citation type="submission" date="2022-08" db="EMBL/GenBank/DDBJ databases">
        <authorList>
            <person name="Gutierrez-Valencia J."/>
        </authorList>
    </citation>
    <scope>NUCLEOTIDE SEQUENCE</scope>
</reference>
<proteinExistence type="predicted"/>
<sequence length="229" mass="25584">MASVRYNRLGCSSDGWQRRNCRGIVMNDGHLLERRRVDDGDLHRGIIGEMVPHLPVLLAYGTPVEAAVDEACVAWRFLEMIFLLQRLPEESRVDSAHPPREQQSLAHQERRLYINPAEAGRECRRGDASFHAYGVTHAGVPPWTVLFTPHRLDVFAEQHARAQQPPSAAIGILSTREEAGSPVLVGGRLVALRQRLPTFMASVNDQLRDLDGLVEFAGSDVFGWTLFLS</sequence>
<dbReference type="EMBL" id="CAMGYJ010000003">
    <property type="protein sequence ID" value="CAI0393772.1"/>
    <property type="molecule type" value="Genomic_DNA"/>
</dbReference>